<protein>
    <recommendedName>
        <fullName evidence="2">N-acetylmuramoyl-L-alanine amidase</fullName>
        <ecNumber evidence="2">3.5.1.28</ecNumber>
    </recommendedName>
</protein>
<dbReference type="Pfam" id="PF11741">
    <property type="entry name" value="AMIN"/>
    <property type="match status" value="1"/>
</dbReference>
<feature type="compositionally biased region" description="Basic residues" evidence="4">
    <location>
        <begin position="33"/>
        <end position="46"/>
    </location>
</feature>
<gene>
    <name evidence="7" type="ordered locus">Geob_2762</name>
</gene>
<dbReference type="EMBL" id="CP001390">
    <property type="protein sequence ID" value="ACM21111.1"/>
    <property type="molecule type" value="Genomic_DNA"/>
</dbReference>
<dbReference type="InterPro" id="IPR002508">
    <property type="entry name" value="MurNAc-LAA_cat"/>
</dbReference>
<dbReference type="SUPFAM" id="SSF53187">
    <property type="entry name" value="Zn-dependent exopeptidases"/>
    <property type="match status" value="1"/>
</dbReference>
<accession>B9M1M9</accession>
<evidence type="ECO:0000256" key="1">
    <source>
        <dbReference type="ARBA" id="ARBA00001561"/>
    </source>
</evidence>
<comment type="catalytic activity">
    <reaction evidence="1">
        <text>Hydrolyzes the link between N-acetylmuramoyl residues and L-amino acid residues in certain cell-wall glycopeptides.</text>
        <dbReference type="EC" id="3.5.1.28"/>
    </reaction>
</comment>
<evidence type="ECO:0000256" key="4">
    <source>
        <dbReference type="SAM" id="MobiDB-lite"/>
    </source>
</evidence>
<organism evidence="7 8">
    <name type="scientific">Geotalea daltonii (strain DSM 22248 / JCM 15807 / FRC-32)</name>
    <name type="common">Geobacter daltonii</name>
    <dbReference type="NCBI Taxonomy" id="316067"/>
    <lineage>
        <taxon>Bacteria</taxon>
        <taxon>Pseudomonadati</taxon>
        <taxon>Thermodesulfobacteriota</taxon>
        <taxon>Desulfuromonadia</taxon>
        <taxon>Geobacterales</taxon>
        <taxon>Geobacteraceae</taxon>
        <taxon>Geotalea</taxon>
    </lineage>
</organism>
<sequence>MRRILIFSWITIVAVFFFSTIPSRAEEGTTAKTAKHAKKASKKVNAKLKEKQKEKKKSGKKDSGKKKGSGKKKTKQETAAHKPVVTKAEEPEPAAVVTEIRHWSNPDYTRIAVTLDREARFEYHKIPATGDAGAPRVYIDITDARLDPGVKDHPIGDGLLKTARVAQYKADVVRVVLDLDSIKDYKIFTFSNPFRIIIDVKGDRKPEISAIKETIQEAPPMAEAAKVSAVEEKNLPAKKGKPGKIRRIVVDPGHGGHDPGAVGAGGTREKDVVLQIGLKLAQKLKEELGLDVVMTRSTDVFIELQERTAIANKVGADLFVSVHANASLNRNASGMETYYLNLAKTEKAAQLAAKENGTSLEKVSLLQAVLFDLMANYKLNDSAHLADEVQKAAYGKANGLFPMKNLGVKQGPFYVLVGATMPSILVEAAFLSNEREEERLKDARYQETVAEGIMAGIKGYISSLK</sequence>
<dbReference type="HOGENOM" id="CLU_014322_2_0_7"/>
<keyword evidence="8" id="KW-1185">Reference proteome</keyword>
<dbReference type="AlphaFoldDB" id="B9M1M9"/>
<dbReference type="Pfam" id="PF01520">
    <property type="entry name" value="Amidase_3"/>
    <property type="match status" value="1"/>
</dbReference>
<evidence type="ECO:0000259" key="6">
    <source>
        <dbReference type="SMART" id="SM00646"/>
    </source>
</evidence>
<dbReference type="PANTHER" id="PTHR30404">
    <property type="entry name" value="N-ACETYLMURAMOYL-L-ALANINE AMIDASE"/>
    <property type="match status" value="1"/>
</dbReference>
<name>B9M1M9_GEODF</name>
<reference evidence="7 8" key="1">
    <citation type="submission" date="2009-01" db="EMBL/GenBank/DDBJ databases">
        <title>Complete sequence of Geobacter sp. FRC-32.</title>
        <authorList>
            <consortium name="US DOE Joint Genome Institute"/>
            <person name="Lucas S."/>
            <person name="Copeland A."/>
            <person name="Lapidus A."/>
            <person name="Glavina del Rio T."/>
            <person name="Dalin E."/>
            <person name="Tice H."/>
            <person name="Bruce D."/>
            <person name="Goodwin L."/>
            <person name="Pitluck S."/>
            <person name="Saunders E."/>
            <person name="Brettin T."/>
            <person name="Detter J.C."/>
            <person name="Han C."/>
            <person name="Larimer F."/>
            <person name="Land M."/>
            <person name="Hauser L."/>
            <person name="Kyrpides N."/>
            <person name="Ovchinnikova G."/>
            <person name="Kostka J."/>
            <person name="Richardson P."/>
        </authorList>
    </citation>
    <scope>NUCLEOTIDE SEQUENCE [LARGE SCALE GENOMIC DNA]</scope>
    <source>
        <strain evidence="8">DSM 22248 / JCM 15807 / FRC-32</strain>
    </source>
</reference>
<dbReference type="Gene3D" id="2.60.40.3500">
    <property type="match status" value="1"/>
</dbReference>
<feature type="compositionally biased region" description="Basic residues" evidence="4">
    <location>
        <begin position="54"/>
        <end position="74"/>
    </location>
</feature>
<dbReference type="GO" id="GO:0009253">
    <property type="term" value="P:peptidoglycan catabolic process"/>
    <property type="evidence" value="ECO:0007669"/>
    <property type="project" value="InterPro"/>
</dbReference>
<dbReference type="GO" id="GO:0030288">
    <property type="term" value="C:outer membrane-bounded periplasmic space"/>
    <property type="evidence" value="ECO:0007669"/>
    <property type="project" value="TreeGrafter"/>
</dbReference>
<dbReference type="KEGG" id="geo:Geob_2762"/>
<dbReference type="InterPro" id="IPR050695">
    <property type="entry name" value="N-acetylmuramoyl_amidase_3"/>
</dbReference>
<dbReference type="RefSeq" id="WP_012647839.1">
    <property type="nucleotide sequence ID" value="NC_011979.1"/>
</dbReference>
<evidence type="ECO:0000256" key="5">
    <source>
        <dbReference type="SAM" id="SignalP"/>
    </source>
</evidence>
<dbReference type="eggNOG" id="COG0860">
    <property type="taxonomic scope" value="Bacteria"/>
</dbReference>
<dbReference type="OrthoDB" id="9806267at2"/>
<feature type="region of interest" description="Disordered" evidence="4">
    <location>
        <begin position="28"/>
        <end position="92"/>
    </location>
</feature>
<evidence type="ECO:0000256" key="3">
    <source>
        <dbReference type="ARBA" id="ARBA00022801"/>
    </source>
</evidence>
<dbReference type="Proteomes" id="UP000007721">
    <property type="component" value="Chromosome"/>
</dbReference>
<dbReference type="CDD" id="cd02696">
    <property type="entry name" value="MurNAc-LAA"/>
    <property type="match status" value="1"/>
</dbReference>
<dbReference type="FunFam" id="3.40.630.40:FF:000005">
    <property type="entry name" value="N-acetylmuramoyl-L-alanine amidase (AmiA)"/>
    <property type="match status" value="1"/>
</dbReference>
<keyword evidence="3" id="KW-0378">Hydrolase</keyword>
<dbReference type="GO" id="GO:0008745">
    <property type="term" value="F:N-acetylmuramoyl-L-alanine amidase activity"/>
    <property type="evidence" value="ECO:0007669"/>
    <property type="project" value="UniProtKB-EC"/>
</dbReference>
<evidence type="ECO:0000313" key="7">
    <source>
        <dbReference type="EMBL" id="ACM21111.1"/>
    </source>
</evidence>
<dbReference type="InterPro" id="IPR021731">
    <property type="entry name" value="AMIN_dom"/>
</dbReference>
<keyword evidence="5" id="KW-0732">Signal</keyword>
<proteinExistence type="predicted"/>
<evidence type="ECO:0000256" key="2">
    <source>
        <dbReference type="ARBA" id="ARBA00011901"/>
    </source>
</evidence>
<feature type="signal peptide" evidence="5">
    <location>
        <begin position="1"/>
        <end position="25"/>
    </location>
</feature>
<dbReference type="PANTHER" id="PTHR30404:SF0">
    <property type="entry name" value="N-ACETYLMURAMOYL-L-ALANINE AMIDASE AMIC"/>
    <property type="match status" value="1"/>
</dbReference>
<feature type="chain" id="PRO_5002888582" description="N-acetylmuramoyl-L-alanine amidase" evidence="5">
    <location>
        <begin position="26"/>
        <end position="465"/>
    </location>
</feature>
<dbReference type="Gene3D" id="3.40.630.40">
    <property type="entry name" value="Zn-dependent exopeptidases"/>
    <property type="match status" value="1"/>
</dbReference>
<dbReference type="STRING" id="316067.Geob_2762"/>
<feature type="domain" description="MurNAc-LAA" evidence="6">
    <location>
        <begin position="308"/>
        <end position="458"/>
    </location>
</feature>
<dbReference type="EC" id="3.5.1.28" evidence="2"/>
<dbReference type="SMART" id="SM00646">
    <property type="entry name" value="Ami_3"/>
    <property type="match status" value="1"/>
</dbReference>
<evidence type="ECO:0000313" key="8">
    <source>
        <dbReference type="Proteomes" id="UP000007721"/>
    </source>
</evidence>